<dbReference type="Pfam" id="PF13404">
    <property type="entry name" value="HTH_AsnC-type"/>
    <property type="match status" value="1"/>
</dbReference>
<dbReference type="InterPro" id="IPR019885">
    <property type="entry name" value="Tscrpt_reg_HTH_AsnC-type_CS"/>
</dbReference>
<dbReference type="PROSITE" id="PS00519">
    <property type="entry name" value="HTH_ASNC_1"/>
    <property type="match status" value="1"/>
</dbReference>
<gene>
    <name evidence="5" type="ORF">DPM12_16215</name>
</gene>
<dbReference type="InterPro" id="IPR011008">
    <property type="entry name" value="Dimeric_a/b-barrel"/>
</dbReference>
<dbReference type="InterPro" id="IPR011991">
    <property type="entry name" value="ArsR-like_HTH"/>
</dbReference>
<keyword evidence="1" id="KW-0805">Transcription regulation</keyword>
<dbReference type="Gene3D" id="1.10.10.10">
    <property type="entry name" value="Winged helix-like DNA-binding domain superfamily/Winged helix DNA-binding domain"/>
    <property type="match status" value="1"/>
</dbReference>
<reference evidence="5 6" key="1">
    <citation type="submission" date="2018-06" db="EMBL/GenBank/DDBJ databases">
        <title>Phytoactinopolyspora halophila sp. nov., a novel halophilic actinomycete isolated from a saline soil in China.</title>
        <authorList>
            <person name="Tang S.-K."/>
        </authorList>
    </citation>
    <scope>NUCLEOTIDE SEQUENCE [LARGE SCALE GENOMIC DNA]</scope>
    <source>
        <strain evidence="5 6">YIM 96934</strain>
    </source>
</reference>
<dbReference type="InterPro" id="IPR036388">
    <property type="entry name" value="WH-like_DNA-bd_sf"/>
</dbReference>
<evidence type="ECO:0000313" key="6">
    <source>
        <dbReference type="Proteomes" id="UP000250462"/>
    </source>
</evidence>
<dbReference type="AlphaFoldDB" id="A0A329QHD2"/>
<protein>
    <submittedName>
        <fullName evidence="5">Lrp/AsnC family transcriptional regulator</fullName>
    </submittedName>
</protein>
<dbReference type="PRINTS" id="PR00033">
    <property type="entry name" value="HTHASNC"/>
</dbReference>
<evidence type="ECO:0000256" key="3">
    <source>
        <dbReference type="ARBA" id="ARBA00023163"/>
    </source>
</evidence>
<keyword evidence="3" id="KW-0804">Transcription</keyword>
<dbReference type="SMART" id="SM00344">
    <property type="entry name" value="HTH_ASNC"/>
    <property type="match status" value="1"/>
</dbReference>
<feature type="domain" description="HTH asnC-type" evidence="4">
    <location>
        <begin position="3"/>
        <end position="64"/>
    </location>
</feature>
<dbReference type="OrthoDB" id="4379331at2"/>
<dbReference type="InterPro" id="IPR019887">
    <property type="entry name" value="Tscrpt_reg_AsnC/Lrp_C"/>
</dbReference>
<name>A0A329QHD2_9ACTN</name>
<keyword evidence="6" id="KW-1185">Reference proteome</keyword>
<dbReference type="SUPFAM" id="SSF46785">
    <property type="entry name" value="Winged helix' DNA-binding domain"/>
    <property type="match status" value="1"/>
</dbReference>
<dbReference type="Pfam" id="PF01037">
    <property type="entry name" value="AsnC_trans_reg"/>
    <property type="match status" value="1"/>
</dbReference>
<dbReference type="EMBL" id="QMIG01000019">
    <property type="protein sequence ID" value="RAW11616.1"/>
    <property type="molecule type" value="Genomic_DNA"/>
</dbReference>
<dbReference type="InterPro" id="IPR036390">
    <property type="entry name" value="WH_DNA-bd_sf"/>
</dbReference>
<evidence type="ECO:0000259" key="4">
    <source>
        <dbReference type="PROSITE" id="PS50956"/>
    </source>
</evidence>
<dbReference type="InterPro" id="IPR019888">
    <property type="entry name" value="Tscrpt_reg_AsnC-like"/>
</dbReference>
<dbReference type="PROSITE" id="PS50956">
    <property type="entry name" value="HTH_ASNC_2"/>
    <property type="match status" value="1"/>
</dbReference>
<dbReference type="PANTHER" id="PTHR30154:SF45">
    <property type="entry name" value="TRANSCRIPTIONAL REGULATORY PROTEIN (PROBABLY ASNC-FAMILY)-RELATED"/>
    <property type="match status" value="1"/>
</dbReference>
<evidence type="ECO:0000256" key="2">
    <source>
        <dbReference type="ARBA" id="ARBA00023125"/>
    </source>
</evidence>
<dbReference type="RefSeq" id="WP_112259386.1">
    <property type="nucleotide sequence ID" value="NZ_QMIG01000019.1"/>
</dbReference>
<keyword evidence="2" id="KW-0238">DNA-binding</keyword>
<comment type="caution">
    <text evidence="5">The sequence shown here is derived from an EMBL/GenBank/DDBJ whole genome shotgun (WGS) entry which is preliminary data.</text>
</comment>
<organism evidence="5 6">
    <name type="scientific">Phytoactinopolyspora halophila</name>
    <dbReference type="NCBI Taxonomy" id="1981511"/>
    <lineage>
        <taxon>Bacteria</taxon>
        <taxon>Bacillati</taxon>
        <taxon>Actinomycetota</taxon>
        <taxon>Actinomycetes</taxon>
        <taxon>Jiangellales</taxon>
        <taxon>Jiangellaceae</taxon>
        <taxon>Phytoactinopolyspora</taxon>
    </lineage>
</organism>
<dbReference type="GO" id="GO:0043565">
    <property type="term" value="F:sequence-specific DNA binding"/>
    <property type="evidence" value="ECO:0007669"/>
    <property type="project" value="InterPro"/>
</dbReference>
<evidence type="ECO:0000256" key="1">
    <source>
        <dbReference type="ARBA" id="ARBA00023015"/>
    </source>
</evidence>
<dbReference type="CDD" id="cd00090">
    <property type="entry name" value="HTH_ARSR"/>
    <property type="match status" value="1"/>
</dbReference>
<accession>A0A329QHD2</accession>
<sequence>MQLDEVDRRILQVLSEDGRASYGAIGAEVNLSAPAVKRRVDRLRERGVITGFTIGVDAAASGWTTEAYVELFCNRRTAGAEILRRAETYPEVVEAFTVTGDADALLHVFAADMQHFERVLSEISAEPFVARTRSVLVLSPLLRRNNLIM</sequence>
<dbReference type="GO" id="GO:0043200">
    <property type="term" value="P:response to amino acid"/>
    <property type="evidence" value="ECO:0007669"/>
    <property type="project" value="TreeGrafter"/>
</dbReference>
<dbReference type="Proteomes" id="UP000250462">
    <property type="component" value="Unassembled WGS sequence"/>
</dbReference>
<dbReference type="InterPro" id="IPR000485">
    <property type="entry name" value="AsnC-type_HTH_dom"/>
</dbReference>
<proteinExistence type="predicted"/>
<dbReference type="GO" id="GO:0005829">
    <property type="term" value="C:cytosol"/>
    <property type="evidence" value="ECO:0007669"/>
    <property type="project" value="TreeGrafter"/>
</dbReference>
<dbReference type="Gene3D" id="3.30.70.920">
    <property type="match status" value="1"/>
</dbReference>
<dbReference type="SUPFAM" id="SSF54909">
    <property type="entry name" value="Dimeric alpha+beta barrel"/>
    <property type="match status" value="1"/>
</dbReference>
<evidence type="ECO:0000313" key="5">
    <source>
        <dbReference type="EMBL" id="RAW11616.1"/>
    </source>
</evidence>
<dbReference type="PANTHER" id="PTHR30154">
    <property type="entry name" value="LEUCINE-RESPONSIVE REGULATORY PROTEIN"/>
    <property type="match status" value="1"/>
</dbReference>